<dbReference type="GO" id="GO:0000166">
    <property type="term" value="F:nucleotide binding"/>
    <property type="evidence" value="ECO:0007669"/>
    <property type="project" value="InterPro"/>
</dbReference>
<accession>A0A151WR76</accession>
<dbReference type="InterPro" id="IPR012337">
    <property type="entry name" value="RNaseH-like_sf"/>
</dbReference>
<evidence type="ECO:0000256" key="5">
    <source>
        <dbReference type="ARBA" id="ARBA00022705"/>
    </source>
</evidence>
<dbReference type="GO" id="GO:0003887">
    <property type="term" value="F:DNA-directed DNA polymerase activity"/>
    <property type="evidence" value="ECO:0007669"/>
    <property type="project" value="UniProtKB-KW"/>
</dbReference>
<dbReference type="GO" id="GO:0042575">
    <property type="term" value="C:DNA polymerase complex"/>
    <property type="evidence" value="ECO:0007669"/>
    <property type="project" value="UniProtKB-ARBA"/>
</dbReference>
<keyword evidence="5" id="KW-0235">DNA replication</keyword>
<name>A0A151WR76_9HYME</name>
<keyword evidence="6" id="KW-0239">DNA-directed DNA polymerase</keyword>
<evidence type="ECO:0000256" key="8">
    <source>
        <dbReference type="ARBA" id="ARBA00049244"/>
    </source>
</evidence>
<evidence type="ECO:0000256" key="7">
    <source>
        <dbReference type="ARBA" id="ARBA00023125"/>
    </source>
</evidence>
<sequence>MYYEGERHYRPILNLKAAAGSRGGYCIPCNIGYCEERGHRCSNKCPRCNNVPSCEQLEVNVISVIQFCENCGRVINITKEHECGVSFCKICSSLKPRNHLCFMQPLSREGRSSDDESVGDSPAIVRENECDNTNASDQEHQKGRTASVFYDCETRQNESMNGTEIKIHVPTLCIAQQICDSCAEVHDLSQHCRWCGAHEFVFRRDPVGEFVECVTRPTKNFTRIICIAHNAKAFDAQFIFRFIVGNHSGLEPKVILNGTKIIVLTVGRTKFIDSINYMPMRLSELPKAFGLPDTCDKGIFPHLFNIRENQTYVGPLPDVDYYAPETMQPEERERFLAWHAEMTRQNTVFDFQREIVTYCRTDVNILRRACLSFRKIFLEHGNVCPFAECTTIASTCMRVFRKNFLRKEEIDIIPTGGYRMNDNQLTEGMLILKEREIGRRIIHAGHGREYRLTEGMLVDGYYECENAGETQRYVLQFHGCFFHGCPTCYRINRDEKIGQNSKDTLDARYERTIATTWRVRCGHIVMEKWECAFDEEMHADREVREFVEKHPMIQIAPLDPRDAFFGERTGNIVTRYAVEGNEKIRYVDVCSLYPYILKTGVFPIKHPDIFVGDECSVLIGEAPNFNFDRVTGLVRCCVLPPRDLFHPVSHPWEIIILALSHMLRNIFSICLRSRRTIGT</sequence>
<dbReference type="STRING" id="64791.A0A151WR76"/>
<dbReference type="InterPro" id="IPR004868">
    <property type="entry name" value="DNA-dir_DNA_pol_B_mt/vir"/>
</dbReference>
<feature type="domain" description="DNA-directed DNA polymerase family B mitochondria/virus" evidence="9">
    <location>
        <begin position="226"/>
        <end position="410"/>
    </location>
</feature>
<dbReference type="Proteomes" id="UP000075809">
    <property type="component" value="Unassembled WGS sequence"/>
</dbReference>
<dbReference type="InterPro" id="IPR043502">
    <property type="entry name" value="DNA/RNA_pol_sf"/>
</dbReference>
<evidence type="ECO:0000256" key="1">
    <source>
        <dbReference type="ARBA" id="ARBA00005755"/>
    </source>
</evidence>
<dbReference type="EC" id="2.7.7.7" evidence="2"/>
<keyword evidence="11" id="KW-1185">Reference proteome</keyword>
<keyword evidence="3" id="KW-0808">Transferase</keyword>
<dbReference type="SUPFAM" id="SSF53098">
    <property type="entry name" value="Ribonuclease H-like"/>
    <property type="match status" value="1"/>
</dbReference>
<reference evidence="10 11" key="1">
    <citation type="submission" date="2015-09" db="EMBL/GenBank/DDBJ databases">
        <title>Trachymyrmex zeteki WGS genome.</title>
        <authorList>
            <person name="Nygaard S."/>
            <person name="Hu H."/>
            <person name="Boomsma J."/>
            <person name="Zhang G."/>
        </authorList>
    </citation>
    <scope>NUCLEOTIDE SEQUENCE [LARGE SCALE GENOMIC DNA]</scope>
    <source>
        <strain evidence="10">Tzet28-1</strain>
        <tissue evidence="10">Whole body</tissue>
    </source>
</reference>
<protein>
    <recommendedName>
        <fullName evidence="2">DNA-directed DNA polymerase</fullName>
        <ecNumber evidence="2">2.7.7.7</ecNumber>
    </recommendedName>
</protein>
<evidence type="ECO:0000256" key="3">
    <source>
        <dbReference type="ARBA" id="ARBA00022679"/>
    </source>
</evidence>
<dbReference type="EMBL" id="KQ982809">
    <property type="protein sequence ID" value="KYQ50354.1"/>
    <property type="molecule type" value="Genomic_DNA"/>
</dbReference>
<comment type="catalytic activity">
    <reaction evidence="8">
        <text>DNA(n) + a 2'-deoxyribonucleoside 5'-triphosphate = DNA(n+1) + diphosphate</text>
        <dbReference type="Rhea" id="RHEA:22508"/>
        <dbReference type="Rhea" id="RHEA-COMP:17339"/>
        <dbReference type="Rhea" id="RHEA-COMP:17340"/>
        <dbReference type="ChEBI" id="CHEBI:33019"/>
        <dbReference type="ChEBI" id="CHEBI:61560"/>
        <dbReference type="ChEBI" id="CHEBI:173112"/>
        <dbReference type="EC" id="2.7.7.7"/>
    </reaction>
</comment>
<proteinExistence type="inferred from homology"/>
<evidence type="ECO:0000313" key="10">
    <source>
        <dbReference type="EMBL" id="KYQ50354.1"/>
    </source>
</evidence>
<keyword evidence="4" id="KW-0548">Nucleotidyltransferase</keyword>
<gene>
    <name evidence="10" type="ORF">ALC60_10555</name>
</gene>
<dbReference type="Gene3D" id="3.30.420.10">
    <property type="entry name" value="Ribonuclease H-like superfamily/Ribonuclease H"/>
    <property type="match status" value="1"/>
</dbReference>
<evidence type="ECO:0000256" key="6">
    <source>
        <dbReference type="ARBA" id="ARBA00022932"/>
    </source>
</evidence>
<evidence type="ECO:0000313" key="11">
    <source>
        <dbReference type="Proteomes" id="UP000075809"/>
    </source>
</evidence>
<evidence type="ECO:0000256" key="4">
    <source>
        <dbReference type="ARBA" id="ARBA00022695"/>
    </source>
</evidence>
<evidence type="ECO:0000259" key="9">
    <source>
        <dbReference type="Pfam" id="PF03175"/>
    </source>
</evidence>
<comment type="similarity">
    <text evidence="1">Belongs to the DNA polymerase type-B family.</text>
</comment>
<dbReference type="PANTHER" id="PTHR33568:SF3">
    <property type="entry name" value="DNA-DIRECTED DNA POLYMERASE"/>
    <property type="match status" value="1"/>
</dbReference>
<dbReference type="Gene3D" id="3.40.960.10">
    <property type="entry name" value="VSR Endonuclease"/>
    <property type="match status" value="1"/>
</dbReference>
<evidence type="ECO:0000256" key="2">
    <source>
        <dbReference type="ARBA" id="ARBA00012417"/>
    </source>
</evidence>
<dbReference type="GO" id="GO:0003677">
    <property type="term" value="F:DNA binding"/>
    <property type="evidence" value="ECO:0007669"/>
    <property type="project" value="UniProtKB-KW"/>
</dbReference>
<dbReference type="Pfam" id="PF03175">
    <property type="entry name" value="DNA_pol_B_2"/>
    <property type="match status" value="1"/>
</dbReference>
<dbReference type="PANTHER" id="PTHR33568">
    <property type="entry name" value="DNA POLYMERASE"/>
    <property type="match status" value="1"/>
</dbReference>
<dbReference type="GO" id="GO:0006260">
    <property type="term" value="P:DNA replication"/>
    <property type="evidence" value="ECO:0007669"/>
    <property type="project" value="UniProtKB-KW"/>
</dbReference>
<dbReference type="InterPro" id="IPR036397">
    <property type="entry name" value="RNaseH_sf"/>
</dbReference>
<dbReference type="SUPFAM" id="SSF56672">
    <property type="entry name" value="DNA/RNA polymerases"/>
    <property type="match status" value="1"/>
</dbReference>
<dbReference type="AlphaFoldDB" id="A0A151WR76"/>
<organism evidence="10 11">
    <name type="scientific">Mycetomoellerius zeteki</name>
    <dbReference type="NCBI Taxonomy" id="64791"/>
    <lineage>
        <taxon>Eukaryota</taxon>
        <taxon>Metazoa</taxon>
        <taxon>Ecdysozoa</taxon>
        <taxon>Arthropoda</taxon>
        <taxon>Hexapoda</taxon>
        <taxon>Insecta</taxon>
        <taxon>Pterygota</taxon>
        <taxon>Neoptera</taxon>
        <taxon>Endopterygota</taxon>
        <taxon>Hymenoptera</taxon>
        <taxon>Apocrita</taxon>
        <taxon>Aculeata</taxon>
        <taxon>Formicoidea</taxon>
        <taxon>Formicidae</taxon>
        <taxon>Myrmicinae</taxon>
        <taxon>Mycetomoellerius</taxon>
    </lineage>
</organism>
<keyword evidence="7" id="KW-0238">DNA-binding</keyword>